<evidence type="ECO:0000256" key="2">
    <source>
        <dbReference type="ARBA" id="ARBA00022723"/>
    </source>
</evidence>
<feature type="non-terminal residue" evidence="10">
    <location>
        <position position="1"/>
    </location>
</feature>
<keyword evidence="5" id="KW-0862">Zinc</keyword>
<dbReference type="InterPro" id="IPR050589">
    <property type="entry name" value="Ikaros_C2H2-ZF"/>
</dbReference>
<dbReference type="EMBL" id="GDAI01002732">
    <property type="protein sequence ID" value="JAI14871.1"/>
    <property type="molecule type" value="mRNA"/>
</dbReference>
<evidence type="ECO:0000256" key="8">
    <source>
        <dbReference type="PROSITE-ProRule" id="PRU00042"/>
    </source>
</evidence>
<feature type="domain" description="C2H2-type" evidence="9">
    <location>
        <begin position="278"/>
        <end position="306"/>
    </location>
</feature>
<evidence type="ECO:0000259" key="9">
    <source>
        <dbReference type="PROSITE" id="PS50157"/>
    </source>
</evidence>
<reference evidence="10" key="1">
    <citation type="journal article" date="2015" name="Insect Biochem. Mol. Biol.">
        <title>An insight into the sialome of the horse fly, Tabanus bromius.</title>
        <authorList>
            <person name="Ribeiro J.M."/>
            <person name="Kazimirova M."/>
            <person name="Takac P."/>
            <person name="Andersen J.F."/>
            <person name="Francischetti I.M."/>
        </authorList>
    </citation>
    <scope>NUCLEOTIDE SEQUENCE</scope>
</reference>
<keyword evidence="3" id="KW-0677">Repeat</keyword>
<dbReference type="GO" id="GO:0006357">
    <property type="term" value="P:regulation of transcription by RNA polymerase II"/>
    <property type="evidence" value="ECO:0007669"/>
    <property type="project" value="TreeGrafter"/>
</dbReference>
<dbReference type="FunFam" id="3.30.160.60:FF:000624">
    <property type="entry name" value="zinc finger protein 697"/>
    <property type="match status" value="1"/>
</dbReference>
<dbReference type="GO" id="GO:0000978">
    <property type="term" value="F:RNA polymerase II cis-regulatory region sequence-specific DNA binding"/>
    <property type="evidence" value="ECO:0007669"/>
    <property type="project" value="TreeGrafter"/>
</dbReference>
<proteinExistence type="evidence at transcript level"/>
<accession>A0A0K8TL42</accession>
<sequence length="442" mass="50966">QDDILPTQVCAPCVNTVLGWDALYNRCIKADLSFKMLLSEEMLLDDFHVDQIQLNSEMEVKYKLEDVKAISQETHNSTDDDLETVDFAAELNNITDDDFSESTDTIPQAHKEYGIYIRDNTTESDGIDTDFGNEDLFEEDIPVKSGSGNFKNATKDISTRGYSKTPALSRCKRKTFGRRKSCKVEEKFICPDCDEEFDEEQPYCFHLKEKHKHKGTWLASICMTGGENKKEEDAQRLAKARTYIGGVLKYKCETCGHICGKSSIYHNHTRIHSGEKPYKCVFCGKDFRIYQSILRHIQTVHMLMKNHTCGICQAKFVSTANLREHMNTHTGNRPFVCDSCGKTFRQKASLFLHKKTHQKSYDYHCPVCNKGFHQRTPMEVHLAVHTGERKFVCGLCDKAFRTRNDLLNHSSTHFDDRPYRCSMCDCGFKVKRYLSRHNRLHH</sequence>
<evidence type="ECO:0000256" key="7">
    <source>
        <dbReference type="ARBA" id="ARBA00023242"/>
    </source>
</evidence>
<comment type="subcellular location">
    <subcellularLocation>
        <location evidence="1">Nucleus</location>
    </subcellularLocation>
</comment>
<evidence type="ECO:0000256" key="5">
    <source>
        <dbReference type="ARBA" id="ARBA00022833"/>
    </source>
</evidence>
<organism evidence="10">
    <name type="scientific">Tabanus bromius</name>
    <name type="common">Band-eyed brown horse fly</name>
    <dbReference type="NCBI Taxonomy" id="304241"/>
    <lineage>
        <taxon>Eukaryota</taxon>
        <taxon>Metazoa</taxon>
        <taxon>Ecdysozoa</taxon>
        <taxon>Arthropoda</taxon>
        <taxon>Hexapoda</taxon>
        <taxon>Insecta</taxon>
        <taxon>Pterygota</taxon>
        <taxon>Neoptera</taxon>
        <taxon>Endopterygota</taxon>
        <taxon>Diptera</taxon>
        <taxon>Brachycera</taxon>
        <taxon>Tabanomorpha</taxon>
        <taxon>Tabanoidea</taxon>
        <taxon>Tabanidae</taxon>
        <taxon>Tabanus</taxon>
    </lineage>
</organism>
<dbReference type="PANTHER" id="PTHR24404:SF114">
    <property type="entry name" value="KLUMPFUSS, ISOFORM B-RELATED"/>
    <property type="match status" value="1"/>
</dbReference>
<feature type="domain" description="C2H2-type" evidence="9">
    <location>
        <begin position="363"/>
        <end position="390"/>
    </location>
</feature>
<feature type="domain" description="C2H2-type" evidence="9">
    <location>
        <begin position="419"/>
        <end position="442"/>
    </location>
</feature>
<evidence type="ECO:0000313" key="10">
    <source>
        <dbReference type="EMBL" id="JAI14871.1"/>
    </source>
</evidence>
<dbReference type="PROSITE" id="PS00028">
    <property type="entry name" value="ZINC_FINGER_C2H2_1"/>
    <property type="match status" value="8"/>
</dbReference>
<name>A0A0K8TL42_TABBR</name>
<dbReference type="FunFam" id="3.30.160.60:FF:000145">
    <property type="entry name" value="Zinc finger protein 574"/>
    <property type="match status" value="1"/>
</dbReference>
<dbReference type="GO" id="GO:0003700">
    <property type="term" value="F:DNA-binding transcription factor activity"/>
    <property type="evidence" value="ECO:0007669"/>
    <property type="project" value="TreeGrafter"/>
</dbReference>
<dbReference type="PROSITE" id="PS50157">
    <property type="entry name" value="ZINC_FINGER_C2H2_2"/>
    <property type="match status" value="7"/>
</dbReference>
<dbReference type="SUPFAM" id="SSF57667">
    <property type="entry name" value="beta-beta-alpha zinc fingers"/>
    <property type="match status" value="3"/>
</dbReference>
<evidence type="ECO:0000256" key="1">
    <source>
        <dbReference type="ARBA" id="ARBA00004123"/>
    </source>
</evidence>
<dbReference type="GO" id="GO:0005634">
    <property type="term" value="C:nucleus"/>
    <property type="evidence" value="ECO:0007669"/>
    <property type="project" value="UniProtKB-SubCell"/>
</dbReference>
<keyword evidence="6" id="KW-0238">DNA-binding</keyword>
<feature type="domain" description="C2H2-type" evidence="9">
    <location>
        <begin position="307"/>
        <end position="334"/>
    </location>
</feature>
<evidence type="ECO:0000256" key="6">
    <source>
        <dbReference type="ARBA" id="ARBA00023125"/>
    </source>
</evidence>
<dbReference type="PANTHER" id="PTHR24404">
    <property type="entry name" value="ZINC FINGER PROTEIN"/>
    <property type="match status" value="1"/>
</dbReference>
<protein>
    <submittedName>
        <fullName evidence="10">Putative c2h2-type zn-finger protein</fullName>
    </submittedName>
</protein>
<feature type="domain" description="C2H2-type" evidence="9">
    <location>
        <begin position="335"/>
        <end position="362"/>
    </location>
</feature>
<dbReference type="GO" id="GO:0008270">
    <property type="term" value="F:zinc ion binding"/>
    <property type="evidence" value="ECO:0007669"/>
    <property type="project" value="UniProtKB-KW"/>
</dbReference>
<feature type="domain" description="C2H2-type" evidence="9">
    <location>
        <begin position="391"/>
        <end position="418"/>
    </location>
</feature>
<dbReference type="AlphaFoldDB" id="A0A0K8TL42"/>
<dbReference type="InterPro" id="IPR036236">
    <property type="entry name" value="Znf_C2H2_sf"/>
</dbReference>
<dbReference type="SMART" id="SM00355">
    <property type="entry name" value="ZnF_C2H2"/>
    <property type="match status" value="8"/>
</dbReference>
<keyword evidence="2" id="KW-0479">Metal-binding</keyword>
<evidence type="ECO:0000256" key="4">
    <source>
        <dbReference type="ARBA" id="ARBA00022771"/>
    </source>
</evidence>
<dbReference type="FunFam" id="3.30.160.60:FF:000446">
    <property type="entry name" value="Zinc finger protein"/>
    <property type="match status" value="1"/>
</dbReference>
<dbReference type="InterPro" id="IPR013087">
    <property type="entry name" value="Znf_C2H2_type"/>
</dbReference>
<dbReference type="Gene3D" id="3.30.160.60">
    <property type="entry name" value="Classic Zinc Finger"/>
    <property type="match status" value="7"/>
</dbReference>
<feature type="domain" description="C2H2-type" evidence="9">
    <location>
        <begin position="250"/>
        <end position="277"/>
    </location>
</feature>
<evidence type="ECO:0000256" key="3">
    <source>
        <dbReference type="ARBA" id="ARBA00022737"/>
    </source>
</evidence>
<dbReference type="Pfam" id="PF00096">
    <property type="entry name" value="zf-C2H2"/>
    <property type="match status" value="3"/>
</dbReference>
<keyword evidence="4 8" id="KW-0863">Zinc-finger</keyword>
<feature type="non-terminal residue" evidence="10">
    <location>
        <position position="442"/>
    </location>
</feature>
<keyword evidence="7" id="KW-0539">Nucleus</keyword>